<reference evidence="2" key="1">
    <citation type="submission" date="2022-03" db="EMBL/GenBank/DDBJ databases">
        <authorList>
            <person name="Sayadi A."/>
        </authorList>
    </citation>
    <scope>NUCLEOTIDE SEQUENCE</scope>
</reference>
<dbReference type="PANTHER" id="PTHR46599">
    <property type="entry name" value="PIGGYBAC TRANSPOSABLE ELEMENT-DERIVED PROTEIN 4"/>
    <property type="match status" value="1"/>
</dbReference>
<sequence>MPEIECRSGMQMAGNKKAAWKLLDLEKLNQDELYAILDEIPSGSESEGSDVESEVGEGYLEANNLPETDLLDIQNMDIILEEENDVAVELVADMGWESEDDVPLARLATNQSSIWTNNENYVTTTNPFIEVTGPNLIADVETPTDVFLSLFPGDLIQHIVFQTNLYYLQKHGGGANFTPTSEEEIKNFLGVNLLMGIKQMPSYRHYWSSNDELRDNFISAAISRDRFSWLLSHIHLNDNSVQPGRNDPNYDKLYKVRPILSKLRETFLSAMNPHEFQSIDESMIRFKGRSSIRQYMPNKPIKRGYKVWVRCDSTGFMCDFQIYTGKIGQTTEKKLGLRVVKDLSRALVGKHHKVFFDNYFNSVELQRSLLSNGIYACGTIRKGRKDFPELKLDKDMKRGDKD</sequence>
<dbReference type="InterPro" id="IPR029526">
    <property type="entry name" value="PGBD"/>
</dbReference>
<evidence type="ECO:0000313" key="3">
    <source>
        <dbReference type="Proteomes" id="UP001152888"/>
    </source>
</evidence>
<organism evidence="2 3">
    <name type="scientific">Acanthoscelides obtectus</name>
    <name type="common">Bean weevil</name>
    <name type="synonym">Bruchus obtectus</name>
    <dbReference type="NCBI Taxonomy" id="200917"/>
    <lineage>
        <taxon>Eukaryota</taxon>
        <taxon>Metazoa</taxon>
        <taxon>Ecdysozoa</taxon>
        <taxon>Arthropoda</taxon>
        <taxon>Hexapoda</taxon>
        <taxon>Insecta</taxon>
        <taxon>Pterygota</taxon>
        <taxon>Neoptera</taxon>
        <taxon>Endopterygota</taxon>
        <taxon>Coleoptera</taxon>
        <taxon>Polyphaga</taxon>
        <taxon>Cucujiformia</taxon>
        <taxon>Chrysomeloidea</taxon>
        <taxon>Chrysomelidae</taxon>
        <taxon>Bruchinae</taxon>
        <taxon>Bruchini</taxon>
        <taxon>Acanthoscelides</taxon>
    </lineage>
</organism>
<dbReference type="EMBL" id="CAKOFQ010007174">
    <property type="protein sequence ID" value="CAH1993513.1"/>
    <property type="molecule type" value="Genomic_DNA"/>
</dbReference>
<proteinExistence type="predicted"/>
<dbReference type="Pfam" id="PF13843">
    <property type="entry name" value="DDE_Tnp_1_7"/>
    <property type="match status" value="1"/>
</dbReference>
<evidence type="ECO:0000313" key="2">
    <source>
        <dbReference type="EMBL" id="CAH1993513.1"/>
    </source>
</evidence>
<dbReference type="OrthoDB" id="10057274at2759"/>
<gene>
    <name evidence="2" type="ORF">ACAOBT_LOCUS21555</name>
</gene>
<dbReference type="PANTHER" id="PTHR46599:SF2">
    <property type="entry name" value="PIGGYBAC TRANSPOSABLE ELEMENT-DERIVED PROTEIN 4-LIKE"/>
    <property type="match status" value="1"/>
</dbReference>
<evidence type="ECO:0000259" key="1">
    <source>
        <dbReference type="Pfam" id="PF13843"/>
    </source>
</evidence>
<accession>A0A9P0LHG5</accession>
<feature type="domain" description="PiggyBac transposable element-derived protein" evidence="1">
    <location>
        <begin position="142"/>
        <end position="399"/>
    </location>
</feature>
<protein>
    <recommendedName>
        <fullName evidence="1">PiggyBac transposable element-derived protein domain-containing protein</fullName>
    </recommendedName>
</protein>
<keyword evidence="3" id="KW-1185">Reference proteome</keyword>
<dbReference type="Proteomes" id="UP001152888">
    <property type="component" value="Unassembled WGS sequence"/>
</dbReference>
<dbReference type="AlphaFoldDB" id="A0A9P0LHG5"/>
<name>A0A9P0LHG5_ACAOB</name>
<comment type="caution">
    <text evidence="2">The sequence shown here is derived from an EMBL/GenBank/DDBJ whole genome shotgun (WGS) entry which is preliminary data.</text>
</comment>